<feature type="compositionally biased region" description="Acidic residues" evidence="1">
    <location>
        <begin position="1"/>
        <end position="10"/>
    </location>
</feature>
<evidence type="ECO:0000256" key="1">
    <source>
        <dbReference type="SAM" id="MobiDB-lite"/>
    </source>
</evidence>
<name>A0AAE1TQA6_9EUCA</name>
<feature type="region of interest" description="Disordered" evidence="1">
    <location>
        <begin position="1"/>
        <end position="34"/>
    </location>
</feature>
<dbReference type="AlphaFoldDB" id="A0AAE1TQA6"/>
<keyword evidence="3" id="KW-1185">Reference proteome</keyword>
<dbReference type="Proteomes" id="UP001292094">
    <property type="component" value="Unassembled WGS sequence"/>
</dbReference>
<organism evidence="2 3">
    <name type="scientific">Petrolisthes manimaculis</name>
    <dbReference type="NCBI Taxonomy" id="1843537"/>
    <lineage>
        <taxon>Eukaryota</taxon>
        <taxon>Metazoa</taxon>
        <taxon>Ecdysozoa</taxon>
        <taxon>Arthropoda</taxon>
        <taxon>Crustacea</taxon>
        <taxon>Multicrustacea</taxon>
        <taxon>Malacostraca</taxon>
        <taxon>Eumalacostraca</taxon>
        <taxon>Eucarida</taxon>
        <taxon>Decapoda</taxon>
        <taxon>Pleocyemata</taxon>
        <taxon>Anomura</taxon>
        <taxon>Galatheoidea</taxon>
        <taxon>Porcellanidae</taxon>
        <taxon>Petrolisthes</taxon>
    </lineage>
</organism>
<reference evidence="2" key="1">
    <citation type="submission" date="2023-11" db="EMBL/GenBank/DDBJ databases">
        <title>Genome assemblies of two species of porcelain crab, Petrolisthes cinctipes and Petrolisthes manimaculis (Anomura: Porcellanidae).</title>
        <authorList>
            <person name="Angst P."/>
        </authorList>
    </citation>
    <scope>NUCLEOTIDE SEQUENCE</scope>
    <source>
        <strain evidence="2">PB745_02</strain>
        <tissue evidence="2">Gill</tissue>
    </source>
</reference>
<evidence type="ECO:0000313" key="3">
    <source>
        <dbReference type="Proteomes" id="UP001292094"/>
    </source>
</evidence>
<dbReference type="EMBL" id="JAWZYT010005116">
    <property type="protein sequence ID" value="KAK4291574.1"/>
    <property type="molecule type" value="Genomic_DNA"/>
</dbReference>
<sequence length="150" mass="16172">MVGGGDEDGCSSDPSRRGRGSFKRPDVAATGPRGVVQEARGRIEALIKRVIEEASHQAIKRVEKRLNYDALGGGWSLHIAGVGGAVTRDEEYNLFSRSWRKKTTLLSAGVGRFVLEVARGDNIGGVVGAVTRMKDIFHLSSRVEGERPPS</sequence>
<proteinExistence type="predicted"/>
<comment type="caution">
    <text evidence="2">The sequence shown here is derived from an EMBL/GenBank/DDBJ whole genome shotgun (WGS) entry which is preliminary data.</text>
</comment>
<evidence type="ECO:0000313" key="2">
    <source>
        <dbReference type="EMBL" id="KAK4291574.1"/>
    </source>
</evidence>
<protein>
    <submittedName>
        <fullName evidence="2">Uncharacterized protein</fullName>
    </submittedName>
</protein>
<gene>
    <name evidence="2" type="ORF">Pmani_035606</name>
</gene>
<accession>A0AAE1TQA6</accession>